<dbReference type="Pfam" id="PF10604">
    <property type="entry name" value="Polyketide_cyc2"/>
    <property type="match status" value="1"/>
</dbReference>
<gene>
    <name evidence="3" type="ORF">SAMN05421803_101814</name>
</gene>
<evidence type="ECO:0000313" key="4">
    <source>
        <dbReference type="Proteomes" id="UP000184452"/>
    </source>
</evidence>
<dbReference type="SUPFAM" id="SSF81923">
    <property type="entry name" value="Double Clp-N motif"/>
    <property type="match status" value="1"/>
</dbReference>
<dbReference type="OrthoDB" id="3428089at2"/>
<dbReference type="SUPFAM" id="SSF55961">
    <property type="entry name" value="Bet v1-like"/>
    <property type="match status" value="1"/>
</dbReference>
<dbReference type="RefSeq" id="WP_073375000.1">
    <property type="nucleotide sequence ID" value="NZ_FQZK01000001.1"/>
</dbReference>
<dbReference type="CDD" id="cd07812">
    <property type="entry name" value="SRPBCC"/>
    <property type="match status" value="1"/>
</dbReference>
<evidence type="ECO:0000313" key="3">
    <source>
        <dbReference type="EMBL" id="SHI64380.1"/>
    </source>
</evidence>
<dbReference type="Gene3D" id="3.30.530.20">
    <property type="match status" value="1"/>
</dbReference>
<proteinExistence type="predicted"/>
<feature type="compositionally biased region" description="Low complexity" evidence="1">
    <location>
        <begin position="159"/>
        <end position="172"/>
    </location>
</feature>
<dbReference type="InterPro" id="IPR004176">
    <property type="entry name" value="Clp_R_N"/>
</dbReference>
<dbReference type="Proteomes" id="UP000184452">
    <property type="component" value="Unassembled WGS sequence"/>
</dbReference>
<keyword evidence="4" id="KW-1185">Reference proteome</keyword>
<protein>
    <submittedName>
        <fullName evidence="3">Clp amino terminal domain-containing protein, pathogenicity island component</fullName>
    </submittedName>
</protein>
<dbReference type="Gene3D" id="1.10.1780.10">
    <property type="entry name" value="Clp, N-terminal domain"/>
    <property type="match status" value="1"/>
</dbReference>
<dbReference type="EMBL" id="FQZK01000001">
    <property type="protein sequence ID" value="SHI64380.1"/>
    <property type="molecule type" value="Genomic_DNA"/>
</dbReference>
<dbReference type="InterPro" id="IPR036628">
    <property type="entry name" value="Clp_N_dom_sf"/>
</dbReference>
<reference evidence="3 4" key="1">
    <citation type="submission" date="2016-11" db="EMBL/GenBank/DDBJ databases">
        <authorList>
            <person name="Jaros S."/>
            <person name="Januszkiewicz K."/>
            <person name="Wedrychowicz H."/>
        </authorList>
    </citation>
    <scope>NUCLEOTIDE SEQUENCE [LARGE SCALE GENOMIC DNA]</scope>
    <source>
        <strain evidence="3 4">CGMCC 4.5723</strain>
    </source>
</reference>
<dbReference type="Pfam" id="PF02861">
    <property type="entry name" value="Clp_N"/>
    <property type="match status" value="1"/>
</dbReference>
<dbReference type="InterPro" id="IPR019587">
    <property type="entry name" value="Polyketide_cyclase/dehydratase"/>
</dbReference>
<dbReference type="AlphaFoldDB" id="A0A1M6CTV2"/>
<sequence>MTDSPPRPNALARGYDRAVMLMAASGEAARAGHPEVGFEHLFLGILVNGGPGARLLMDAGIDLGRARAAIDALLAEDLASLGIDTPLPSPSASFAEEAARLPVAPRVNELLEECPSSGGDRALLAALVADGGGRVRRLLDRLGVDAGALDPDAPDRPAADPAPADGEGADAPGPQPRGWERTRYDLDVPVSAERVWSLVREPGRRAEWDAGAASARGLGGGAVELTSRDGERTREEITHRVEGREVVWTRDQGERTAPRSLRIVIEPRGHRARLRMTMEWPNALRGRIANRVVRWFAREQLRLHAQAIAQAAASSGLVAK</sequence>
<evidence type="ECO:0000256" key="1">
    <source>
        <dbReference type="SAM" id="MobiDB-lite"/>
    </source>
</evidence>
<dbReference type="STRING" id="758803.SAMN05421803_101814"/>
<accession>A0A1M6CTV2</accession>
<name>A0A1M6CTV2_9ACTN</name>
<feature type="domain" description="Clp R" evidence="2">
    <location>
        <begin position="20"/>
        <end position="82"/>
    </location>
</feature>
<organism evidence="3 4">
    <name type="scientific">Nocardiopsis flavescens</name>
    <dbReference type="NCBI Taxonomy" id="758803"/>
    <lineage>
        <taxon>Bacteria</taxon>
        <taxon>Bacillati</taxon>
        <taxon>Actinomycetota</taxon>
        <taxon>Actinomycetes</taxon>
        <taxon>Streptosporangiales</taxon>
        <taxon>Nocardiopsidaceae</taxon>
        <taxon>Nocardiopsis</taxon>
    </lineage>
</organism>
<evidence type="ECO:0000259" key="2">
    <source>
        <dbReference type="Pfam" id="PF02861"/>
    </source>
</evidence>
<dbReference type="InterPro" id="IPR023393">
    <property type="entry name" value="START-like_dom_sf"/>
</dbReference>
<feature type="region of interest" description="Disordered" evidence="1">
    <location>
        <begin position="146"/>
        <end position="184"/>
    </location>
</feature>